<evidence type="ECO:0000259" key="2">
    <source>
        <dbReference type="Pfam" id="PF05239"/>
    </source>
</evidence>
<evidence type="ECO:0000313" key="3">
    <source>
        <dbReference type="EMBL" id="TDL81100.1"/>
    </source>
</evidence>
<gene>
    <name evidence="3" type="ORF">E2L08_07110</name>
</gene>
<reference evidence="3 4" key="1">
    <citation type="submission" date="2019-03" db="EMBL/GenBank/DDBJ databases">
        <title>Primorskyibacter sp. SS33 isolated from sediments.</title>
        <authorList>
            <person name="Xunke S."/>
        </authorList>
    </citation>
    <scope>NUCLEOTIDE SEQUENCE [LARGE SCALE GENOMIC DNA]</scope>
    <source>
        <strain evidence="3 4">SS33</strain>
    </source>
</reference>
<feature type="signal peptide" evidence="1">
    <location>
        <begin position="1"/>
        <end position="20"/>
    </location>
</feature>
<dbReference type="Proteomes" id="UP000295701">
    <property type="component" value="Unassembled WGS sequence"/>
</dbReference>
<organism evidence="3 4">
    <name type="scientific">Palleronia sediminis</name>
    <dbReference type="NCBI Taxonomy" id="2547833"/>
    <lineage>
        <taxon>Bacteria</taxon>
        <taxon>Pseudomonadati</taxon>
        <taxon>Pseudomonadota</taxon>
        <taxon>Alphaproteobacteria</taxon>
        <taxon>Rhodobacterales</taxon>
        <taxon>Roseobacteraceae</taxon>
        <taxon>Palleronia</taxon>
    </lineage>
</organism>
<dbReference type="Gene3D" id="2.30.30.240">
    <property type="entry name" value="PRC-barrel domain"/>
    <property type="match status" value="1"/>
</dbReference>
<proteinExistence type="predicted"/>
<dbReference type="PANTHER" id="PTHR36505">
    <property type="entry name" value="BLR1072 PROTEIN"/>
    <property type="match status" value="1"/>
</dbReference>
<feature type="chain" id="PRO_5020908416" evidence="1">
    <location>
        <begin position="21"/>
        <end position="107"/>
    </location>
</feature>
<evidence type="ECO:0000313" key="4">
    <source>
        <dbReference type="Proteomes" id="UP000295701"/>
    </source>
</evidence>
<dbReference type="SUPFAM" id="SSF50346">
    <property type="entry name" value="PRC-barrel domain"/>
    <property type="match status" value="1"/>
</dbReference>
<accession>A0A4R6ABA2</accession>
<dbReference type="Pfam" id="PF05239">
    <property type="entry name" value="PRC"/>
    <property type="match status" value="1"/>
</dbReference>
<dbReference type="InterPro" id="IPR027275">
    <property type="entry name" value="PRC-brl_dom"/>
</dbReference>
<feature type="domain" description="PRC-barrel" evidence="2">
    <location>
        <begin position="23"/>
        <end position="82"/>
    </location>
</feature>
<comment type="caution">
    <text evidence="3">The sequence shown here is derived from an EMBL/GenBank/DDBJ whole genome shotgun (WGS) entry which is preliminary data.</text>
</comment>
<keyword evidence="4" id="KW-1185">Reference proteome</keyword>
<keyword evidence="1" id="KW-0732">Signal</keyword>
<dbReference type="EMBL" id="SNAA01000006">
    <property type="protein sequence ID" value="TDL81100.1"/>
    <property type="molecule type" value="Genomic_DNA"/>
</dbReference>
<dbReference type="OrthoDB" id="6158291at2"/>
<sequence>MFRTGIPLMAALMIGGAVSAQTMDISNLRSIDDADLYGPEGNKIGEVEEILVDETGTPVAAAIEFGGFLDIGDDDVVIMLEDMTYENGNFSTSLTEDQLGQLPSWDD</sequence>
<protein>
    <submittedName>
        <fullName evidence="3">PRC-barrel domain containing protein</fullName>
    </submittedName>
</protein>
<evidence type="ECO:0000256" key="1">
    <source>
        <dbReference type="SAM" id="SignalP"/>
    </source>
</evidence>
<name>A0A4R6ABA2_9RHOB</name>
<dbReference type="InterPro" id="IPR011033">
    <property type="entry name" value="PRC_barrel-like_sf"/>
</dbReference>
<dbReference type="PANTHER" id="PTHR36505:SF1">
    <property type="entry name" value="BLR1072 PROTEIN"/>
    <property type="match status" value="1"/>
</dbReference>
<dbReference type="AlphaFoldDB" id="A0A4R6ABA2"/>